<dbReference type="STRING" id="1459636.NTE_02072"/>
<reference evidence="2 3" key="1">
    <citation type="journal article" date="2014" name="PLoS ONE">
        <title>Genome Sequence of Candidatus Nitrososphaera evergladensis from Group I.1b Enriched from Everglades Soil Reveals Novel Genomic Features of the Ammonia-Oxidizing Archaea.</title>
        <authorList>
            <person name="Zhalnina K.V."/>
            <person name="Dias R."/>
            <person name="Leonard M.T."/>
            <person name="Dorr de Quadros P."/>
            <person name="Camargo F.A."/>
            <person name="Drew J.C."/>
            <person name="Farmerie W.G."/>
            <person name="Daroub S.H."/>
            <person name="Triplett E.W."/>
        </authorList>
    </citation>
    <scope>NUCLEOTIDE SEQUENCE [LARGE SCALE GENOMIC DNA]</scope>
    <source>
        <strain evidence="2 3">SR1</strain>
    </source>
</reference>
<name>A0A075MSJ3_9ARCH</name>
<organism evidence="2 3">
    <name type="scientific">Candidatus Nitrososphaera evergladensis SR1</name>
    <dbReference type="NCBI Taxonomy" id="1459636"/>
    <lineage>
        <taxon>Archaea</taxon>
        <taxon>Nitrososphaerota</taxon>
        <taxon>Nitrososphaeria</taxon>
        <taxon>Nitrososphaerales</taxon>
        <taxon>Nitrososphaeraceae</taxon>
        <taxon>Nitrososphaera</taxon>
    </lineage>
</organism>
<dbReference type="AlphaFoldDB" id="A0A075MSJ3"/>
<sequence length="210" mass="24417">MFLLGERWGFMSAKNYRPIKFLDRMEGNNHIVLLYDNPKYADVVIARYLLNGLQKGESCIFFSPDEPKTIEERLSAKGIDVDSYKQANSLRIYRTERSDAGKLDMLSTLRRIREESTKGMRPPYRFVGRTITDTETKEGMTLGLAVEKSGHEHFEEFDCSQMCYYDISGIEQSRRDEWIRGLLKNHHHVIYASEPDKAVAFETMLLEDVE</sequence>
<dbReference type="InterPro" id="IPR025847">
    <property type="entry name" value="MEDS_domain"/>
</dbReference>
<dbReference type="KEGG" id="nev:NTE_02072"/>
<evidence type="ECO:0000313" key="2">
    <source>
        <dbReference type="EMBL" id="AIF84128.1"/>
    </source>
</evidence>
<dbReference type="InterPro" id="IPR027417">
    <property type="entry name" value="P-loop_NTPase"/>
</dbReference>
<evidence type="ECO:0000259" key="1">
    <source>
        <dbReference type="Pfam" id="PF14417"/>
    </source>
</evidence>
<dbReference type="EMBL" id="CP007174">
    <property type="protein sequence ID" value="AIF84128.1"/>
    <property type="molecule type" value="Genomic_DNA"/>
</dbReference>
<dbReference type="Pfam" id="PF14417">
    <property type="entry name" value="MEDS"/>
    <property type="match status" value="1"/>
</dbReference>
<dbReference type="HOGENOM" id="CLU_1307773_0_0_2"/>
<feature type="domain" description="MEDS" evidence="1">
    <location>
        <begin position="30"/>
        <end position="176"/>
    </location>
</feature>
<dbReference type="Proteomes" id="UP000028194">
    <property type="component" value="Chromosome"/>
</dbReference>
<proteinExistence type="predicted"/>
<protein>
    <submittedName>
        <fullName evidence="2">MEDS: MEthanogen/methylotroph, DcmR Sensory domain</fullName>
    </submittedName>
</protein>
<evidence type="ECO:0000313" key="3">
    <source>
        <dbReference type="Proteomes" id="UP000028194"/>
    </source>
</evidence>
<gene>
    <name evidence="2" type="ORF">NTE_02072</name>
</gene>
<keyword evidence="3" id="KW-1185">Reference proteome</keyword>
<dbReference type="Gene3D" id="3.40.50.300">
    <property type="entry name" value="P-loop containing nucleotide triphosphate hydrolases"/>
    <property type="match status" value="1"/>
</dbReference>
<accession>A0A075MSJ3</accession>